<evidence type="ECO:0000256" key="1">
    <source>
        <dbReference type="SAM" id="Phobius"/>
    </source>
</evidence>
<reference evidence="2" key="1">
    <citation type="submission" date="2018-05" db="EMBL/GenBank/DDBJ databases">
        <authorList>
            <person name="Lanie J.A."/>
            <person name="Ng W.-L."/>
            <person name="Kazmierczak K.M."/>
            <person name="Andrzejewski T.M."/>
            <person name="Davidsen T.M."/>
            <person name="Wayne K.J."/>
            <person name="Tettelin H."/>
            <person name="Glass J.I."/>
            <person name="Rusch D."/>
            <person name="Podicherti R."/>
            <person name="Tsui H.-C.T."/>
            <person name="Winkler M.E."/>
        </authorList>
    </citation>
    <scope>NUCLEOTIDE SEQUENCE</scope>
</reference>
<organism evidence="2">
    <name type="scientific">marine metagenome</name>
    <dbReference type="NCBI Taxonomy" id="408172"/>
    <lineage>
        <taxon>unclassified sequences</taxon>
        <taxon>metagenomes</taxon>
        <taxon>ecological metagenomes</taxon>
    </lineage>
</organism>
<feature type="transmembrane region" description="Helical" evidence="1">
    <location>
        <begin position="67"/>
        <end position="88"/>
    </location>
</feature>
<feature type="transmembrane region" description="Helical" evidence="1">
    <location>
        <begin position="32"/>
        <end position="52"/>
    </location>
</feature>
<keyword evidence="1" id="KW-0812">Transmembrane</keyword>
<gene>
    <name evidence="2" type="ORF">METZ01_LOCUS160584</name>
</gene>
<keyword evidence="1" id="KW-0472">Membrane</keyword>
<feature type="non-terminal residue" evidence="2">
    <location>
        <position position="1"/>
    </location>
</feature>
<dbReference type="AlphaFoldDB" id="A0A382B1M6"/>
<sequence length="153" mass="17228">VATADVSKTVFQKFGCSGCHGHMFHPAETTPWMYGMVAFTCLMIFLSIYISYNPGVLSGGGFGDPDGLIYCMLGLGGFFGLIGGMMVFHMRKWISWSWSQRLKSEAQLEEDALNHSVQPQYEESEDFVLWAQQFLTLEEVNALKEKYGTQQED</sequence>
<name>A0A382B1M6_9ZZZZ</name>
<protein>
    <submittedName>
        <fullName evidence="2">Uncharacterized protein</fullName>
    </submittedName>
</protein>
<accession>A0A382B1M6</accession>
<evidence type="ECO:0000313" key="2">
    <source>
        <dbReference type="EMBL" id="SVB07730.1"/>
    </source>
</evidence>
<dbReference type="EMBL" id="UINC01027822">
    <property type="protein sequence ID" value="SVB07730.1"/>
    <property type="molecule type" value="Genomic_DNA"/>
</dbReference>
<proteinExistence type="predicted"/>
<keyword evidence="1" id="KW-1133">Transmembrane helix</keyword>